<evidence type="ECO:0000256" key="9">
    <source>
        <dbReference type="ARBA" id="ARBA00023128"/>
    </source>
</evidence>
<dbReference type="GO" id="GO:0000049">
    <property type="term" value="F:tRNA binding"/>
    <property type="evidence" value="ECO:0007669"/>
    <property type="project" value="InterPro"/>
</dbReference>
<dbReference type="AlphaFoldDB" id="A0A812BCD3"/>
<dbReference type="Gene3D" id="3.30.930.10">
    <property type="entry name" value="Bira Bifunctional Protein, Domain 2"/>
    <property type="match status" value="1"/>
</dbReference>
<dbReference type="InterPro" id="IPR045864">
    <property type="entry name" value="aa-tRNA-synth_II/BPL/LPL"/>
</dbReference>
<dbReference type="FunFam" id="3.30.70.380:FF:000002">
    <property type="entry name" value="phenylalanine--tRNA ligase, mitochondrial"/>
    <property type="match status" value="1"/>
</dbReference>
<dbReference type="GO" id="GO:0005759">
    <property type="term" value="C:mitochondrial matrix"/>
    <property type="evidence" value="ECO:0007669"/>
    <property type="project" value="UniProtKB-SubCell"/>
</dbReference>
<reference evidence="14" key="1">
    <citation type="submission" date="2021-01" db="EMBL/GenBank/DDBJ databases">
        <authorList>
            <person name="Li R."/>
            <person name="Bekaert M."/>
        </authorList>
    </citation>
    <scope>NUCLEOTIDE SEQUENCE</scope>
    <source>
        <strain evidence="14">Farmed</strain>
    </source>
</reference>
<evidence type="ECO:0000313" key="14">
    <source>
        <dbReference type="EMBL" id="CAE1176233.1"/>
    </source>
</evidence>
<evidence type="ECO:0000256" key="7">
    <source>
        <dbReference type="ARBA" id="ARBA00022917"/>
    </source>
</evidence>
<evidence type="ECO:0000259" key="13">
    <source>
        <dbReference type="PROSITE" id="PS51447"/>
    </source>
</evidence>
<dbReference type="Pfam" id="PF03147">
    <property type="entry name" value="FDX-ACB"/>
    <property type="match status" value="1"/>
</dbReference>
<dbReference type="InterPro" id="IPR036690">
    <property type="entry name" value="Fdx_antiC-bd_sf"/>
</dbReference>
<evidence type="ECO:0000256" key="6">
    <source>
        <dbReference type="ARBA" id="ARBA00022840"/>
    </source>
</evidence>
<comment type="subcellular location">
    <subcellularLocation>
        <location evidence="1">Mitochondrion matrix</location>
    </subcellularLocation>
</comment>
<evidence type="ECO:0000256" key="4">
    <source>
        <dbReference type="ARBA" id="ARBA00022598"/>
    </source>
</evidence>
<evidence type="ECO:0000256" key="1">
    <source>
        <dbReference type="ARBA" id="ARBA00004305"/>
    </source>
</evidence>
<proteinExistence type="inferred from homology"/>
<keyword evidence="8" id="KW-0809">Transit peptide</keyword>
<evidence type="ECO:0000256" key="11">
    <source>
        <dbReference type="ARBA" id="ARBA00031194"/>
    </source>
</evidence>
<name>A0A812BCD3_ACAPH</name>
<evidence type="ECO:0000256" key="3">
    <source>
        <dbReference type="ARBA" id="ARBA00012814"/>
    </source>
</evidence>
<evidence type="ECO:0000313" key="15">
    <source>
        <dbReference type="Proteomes" id="UP000597762"/>
    </source>
</evidence>
<dbReference type="Proteomes" id="UP000597762">
    <property type="component" value="Unassembled WGS sequence"/>
</dbReference>
<dbReference type="PANTHER" id="PTHR11538:SF41">
    <property type="entry name" value="PHENYLALANINE--TRNA LIGASE, MITOCHONDRIAL"/>
    <property type="match status" value="1"/>
</dbReference>
<comment type="similarity">
    <text evidence="2">Belongs to the class-II aminoacyl-tRNA synthetase family.</text>
</comment>
<gene>
    <name evidence="14" type="ORF">SPHA_14069</name>
</gene>
<dbReference type="EC" id="6.1.1.20" evidence="3"/>
<dbReference type="InterPro" id="IPR005121">
    <property type="entry name" value="Fdx_antiC-bd"/>
</dbReference>
<dbReference type="SUPFAM" id="SSF55681">
    <property type="entry name" value="Class II aaRS and biotin synthetases"/>
    <property type="match status" value="1"/>
</dbReference>
<evidence type="ECO:0000256" key="5">
    <source>
        <dbReference type="ARBA" id="ARBA00022741"/>
    </source>
</evidence>
<evidence type="ECO:0000256" key="12">
    <source>
        <dbReference type="ARBA" id="ARBA00049255"/>
    </source>
</evidence>
<organism evidence="14 15">
    <name type="scientific">Acanthosepion pharaonis</name>
    <name type="common">Pharaoh cuttlefish</name>
    <name type="synonym">Sepia pharaonis</name>
    <dbReference type="NCBI Taxonomy" id="158019"/>
    <lineage>
        <taxon>Eukaryota</taxon>
        <taxon>Metazoa</taxon>
        <taxon>Spiralia</taxon>
        <taxon>Lophotrochozoa</taxon>
        <taxon>Mollusca</taxon>
        <taxon>Cephalopoda</taxon>
        <taxon>Coleoidea</taxon>
        <taxon>Decapodiformes</taxon>
        <taxon>Sepiida</taxon>
        <taxon>Sepiina</taxon>
        <taxon>Sepiidae</taxon>
        <taxon>Acanthosepion</taxon>
    </lineage>
</organism>
<dbReference type="PROSITE" id="PS51447">
    <property type="entry name" value="FDX_ACB"/>
    <property type="match status" value="1"/>
</dbReference>
<dbReference type="SUPFAM" id="SSF54991">
    <property type="entry name" value="Anticodon-binding domain of PheRS"/>
    <property type="match status" value="1"/>
</dbReference>
<sequence>MTILARFSAHLFSANKRTLPFYTCCFSNVYRRDAIDCTHYPVFHQVEGVRLFTESVLFPGQTNFCLFENGERTPQKQAWHTIITAQKLEENLKKCLLQLAIHLFGTDIEARWVSTTFPFTHPSWEMEIKYQGEWLEVLGCGIMEQEILHNAGAGNRVGWAFGLGLERLAMILYKIKDIRQFWSNDTGFLSQFQFNDPYTPIEFKPVSQYPQCINDISFWLPEDYEENDFYALVRDIGGNIIEQVYIIDDYFHPKKKQRSHCYRIVYRHLEKTLSQKEVNDIHLQIEAAVVKQLGGEIR</sequence>
<dbReference type="Pfam" id="PF01409">
    <property type="entry name" value="tRNA-synt_2d"/>
    <property type="match status" value="2"/>
</dbReference>
<accession>A0A812BCD3</accession>
<dbReference type="GO" id="GO:0005524">
    <property type="term" value="F:ATP binding"/>
    <property type="evidence" value="ECO:0007669"/>
    <property type="project" value="UniProtKB-KW"/>
</dbReference>
<dbReference type="Gene3D" id="3.30.70.380">
    <property type="entry name" value="Ferrodoxin-fold anticodon-binding domain"/>
    <property type="match status" value="1"/>
</dbReference>
<keyword evidence="6" id="KW-0067">ATP-binding</keyword>
<keyword evidence="15" id="KW-1185">Reference proteome</keyword>
<evidence type="ECO:0000256" key="10">
    <source>
        <dbReference type="ARBA" id="ARBA00023146"/>
    </source>
</evidence>
<dbReference type="EMBL" id="CAHIKZ030000478">
    <property type="protein sequence ID" value="CAE1176233.1"/>
    <property type="molecule type" value="Genomic_DNA"/>
</dbReference>
<keyword evidence="4 14" id="KW-0436">Ligase</keyword>
<keyword evidence="5" id="KW-0547">Nucleotide-binding</keyword>
<feature type="domain" description="FDX-ACB" evidence="13">
    <location>
        <begin position="207"/>
        <end position="298"/>
    </location>
</feature>
<dbReference type="InterPro" id="IPR002319">
    <property type="entry name" value="Phenylalanyl-tRNA_Synthase"/>
</dbReference>
<protein>
    <recommendedName>
        <fullName evidence="3">phenylalanine--tRNA ligase</fullName>
        <ecNumber evidence="3">6.1.1.20</ecNumber>
    </recommendedName>
    <alternativeName>
        <fullName evidence="11">Phenylalanyl-tRNA synthetase</fullName>
    </alternativeName>
</protein>
<dbReference type="GO" id="GO:0006432">
    <property type="term" value="P:phenylalanyl-tRNA aminoacylation"/>
    <property type="evidence" value="ECO:0007669"/>
    <property type="project" value="TreeGrafter"/>
</dbReference>
<keyword evidence="10" id="KW-0030">Aminoacyl-tRNA synthetase</keyword>
<evidence type="ECO:0000256" key="2">
    <source>
        <dbReference type="ARBA" id="ARBA00008226"/>
    </source>
</evidence>
<dbReference type="PANTHER" id="PTHR11538">
    <property type="entry name" value="PHENYLALANYL-TRNA SYNTHETASE"/>
    <property type="match status" value="1"/>
</dbReference>
<comment type="catalytic activity">
    <reaction evidence="12">
        <text>tRNA(Phe) + L-phenylalanine + ATP = L-phenylalanyl-tRNA(Phe) + AMP + diphosphate + H(+)</text>
        <dbReference type="Rhea" id="RHEA:19413"/>
        <dbReference type="Rhea" id="RHEA-COMP:9668"/>
        <dbReference type="Rhea" id="RHEA-COMP:9699"/>
        <dbReference type="ChEBI" id="CHEBI:15378"/>
        <dbReference type="ChEBI" id="CHEBI:30616"/>
        <dbReference type="ChEBI" id="CHEBI:33019"/>
        <dbReference type="ChEBI" id="CHEBI:58095"/>
        <dbReference type="ChEBI" id="CHEBI:78442"/>
        <dbReference type="ChEBI" id="CHEBI:78531"/>
        <dbReference type="ChEBI" id="CHEBI:456215"/>
        <dbReference type="EC" id="6.1.1.20"/>
    </reaction>
</comment>
<dbReference type="GO" id="GO:0004826">
    <property type="term" value="F:phenylalanine-tRNA ligase activity"/>
    <property type="evidence" value="ECO:0007669"/>
    <property type="project" value="UniProtKB-EC"/>
</dbReference>
<keyword evidence="9" id="KW-0496">Mitochondrion</keyword>
<dbReference type="OrthoDB" id="4457at2759"/>
<comment type="caution">
    <text evidence="14">The sequence shown here is derived from an EMBL/GenBank/DDBJ whole genome shotgun (WGS) entry which is preliminary data.</text>
</comment>
<evidence type="ECO:0000256" key="8">
    <source>
        <dbReference type="ARBA" id="ARBA00022946"/>
    </source>
</evidence>
<keyword evidence="7" id="KW-0648">Protein biosynthesis</keyword>
<dbReference type="SMART" id="SM00896">
    <property type="entry name" value="FDX-ACB"/>
    <property type="match status" value="1"/>
</dbReference>